<dbReference type="InterPro" id="IPR003787">
    <property type="entry name" value="Sulphur_relay_DsrE/F-like"/>
</dbReference>
<dbReference type="SUPFAM" id="SSF75169">
    <property type="entry name" value="DsrEFH-like"/>
    <property type="match status" value="1"/>
</dbReference>
<dbReference type="Proteomes" id="UP000305881">
    <property type="component" value="Chromosome"/>
</dbReference>
<dbReference type="Gene3D" id="3.40.1260.10">
    <property type="entry name" value="DsrEFH-like"/>
    <property type="match status" value="1"/>
</dbReference>
<dbReference type="GO" id="GO:0016740">
    <property type="term" value="F:transferase activity"/>
    <property type="evidence" value="ECO:0007669"/>
    <property type="project" value="UniProtKB-KW"/>
</dbReference>
<evidence type="ECO:0000256" key="1">
    <source>
        <dbReference type="ARBA" id="ARBA00005996"/>
    </source>
</evidence>
<comment type="similarity">
    <text evidence="1">Belongs to the DsrF/TusC family.</text>
</comment>
<gene>
    <name evidence="2" type="primary">tusC</name>
    <name evidence="2" type="ORF">EQU24_15475</name>
</gene>
<evidence type="ECO:0000313" key="2">
    <source>
        <dbReference type="EMBL" id="QCW83488.1"/>
    </source>
</evidence>
<dbReference type="STRING" id="675511.GCA_000341735_04356"/>
<evidence type="ECO:0000313" key="3">
    <source>
        <dbReference type="Proteomes" id="UP000305881"/>
    </source>
</evidence>
<dbReference type="PANTHER" id="PTHR38780">
    <property type="entry name" value="PROTEIN TUSC"/>
    <property type="match status" value="1"/>
</dbReference>
<dbReference type="EMBL" id="CP035467">
    <property type="protein sequence ID" value="QCW83488.1"/>
    <property type="molecule type" value="Genomic_DNA"/>
</dbReference>
<protein>
    <submittedName>
        <fullName evidence="2">Sulfurtransferase complex subunit TusC</fullName>
    </submittedName>
</protein>
<dbReference type="InterPro" id="IPR027396">
    <property type="entry name" value="DsrEFH-like"/>
</dbReference>
<dbReference type="PANTHER" id="PTHR38780:SF1">
    <property type="entry name" value="PROTEIN TUSC"/>
    <property type="match status" value="1"/>
</dbReference>
<name>A0A4P9UQ22_METBY</name>
<reference evidence="3" key="1">
    <citation type="journal article" date="2019" name="J. Bacteriol.">
        <title>A Mutagenic Screen Identifies a TonB-Dependent Receptor Required for the Lanthanide Metal Switch in the Type I Methanotroph 'Methylotuvimicrobium buryatense' 5GB1C.</title>
        <authorList>
            <person name="Groom J.D."/>
            <person name="Ford S.M."/>
            <person name="Pesesky M.W."/>
            <person name="Lidstrom M.E."/>
        </authorList>
    </citation>
    <scope>NUCLEOTIDE SEQUENCE [LARGE SCALE GENOMIC DNA]</scope>
    <source>
        <strain evidence="3">5GB1C</strain>
    </source>
</reference>
<dbReference type="Pfam" id="PF02635">
    <property type="entry name" value="DsrE"/>
    <property type="match status" value="1"/>
</dbReference>
<dbReference type="OrthoDB" id="9789418at2"/>
<proteinExistence type="inferred from homology"/>
<dbReference type="AlphaFoldDB" id="A0A4P9UQ22"/>
<accession>A0A4P9UQ22</accession>
<dbReference type="RefSeq" id="WP_017842728.1">
    <property type="nucleotide sequence ID" value="NZ_CP035467.1"/>
</dbReference>
<sequence>MHKKFLFVLRKPPFNGVSMQETLDSVLTIAAFDQAVSLLLLDDGVFQLKNGQQPDRFGMKDTAAVFGALEIYDIHDIRVEVESLQERGLKPRDLCLPVREIYRKDVAGYMKEFDVVLAG</sequence>
<dbReference type="NCBIfam" id="NF001238">
    <property type="entry name" value="PRK00211.1"/>
    <property type="match status" value="1"/>
</dbReference>
<dbReference type="InterPro" id="IPR017462">
    <property type="entry name" value="Sulphur_relay_TusC/DsrF"/>
</dbReference>
<keyword evidence="3" id="KW-1185">Reference proteome</keyword>
<dbReference type="NCBIfam" id="TIGR03010">
    <property type="entry name" value="sulf_tusC_dsrF"/>
    <property type="match status" value="1"/>
</dbReference>
<dbReference type="KEGG" id="mbur:EQU24_15475"/>
<organism evidence="2 3">
    <name type="scientific">Methylotuvimicrobium buryatense</name>
    <name type="common">Methylomicrobium buryatense</name>
    <dbReference type="NCBI Taxonomy" id="95641"/>
    <lineage>
        <taxon>Bacteria</taxon>
        <taxon>Pseudomonadati</taxon>
        <taxon>Pseudomonadota</taxon>
        <taxon>Gammaproteobacteria</taxon>
        <taxon>Methylococcales</taxon>
        <taxon>Methylococcaceae</taxon>
        <taxon>Methylotuvimicrobium</taxon>
    </lineage>
</organism>